<sequence>MKLIVLLALVGITAAVMQIGVMKVKSTRHRLMEQGLWLQHLKDKEAKLLDNKINVLATVGQIITDYDDSEYVGNITIGTPGQPFIVNLDTSSANLWIPDITCKSCANYKPKFDSTKTSTYQTNGQSWSIQYANGLAKGVLGVDTVRFGADGTQQLVIPKTTFGQATSVDTNLQQNFADGILGLAFQSIAVDNVVPPLINAINQNLLDNPYFTVYFQEKGPALNVPGGVITYGGMDNQNCGSLIAWQPLSSATYFQFKMASIGSYSNVKGSNGWDVISDTGTSFIGGPQSITDLLAYGAGAIYDSDYQTYFIDCKANPSPITIVIGNNTYQINQKQLIVDVDWGNNICEWAMRPITSSGFGPAWTLGYPWIRQYCNTYDLGGKRIGFSLANGA</sequence>
<dbReference type="FunFam" id="2.40.70.10:FF:000062">
    <property type="entry name" value="ASpartyl Protease"/>
    <property type="match status" value="1"/>
</dbReference>
<dbReference type="AlphaFoldDB" id="A0A914E4U5"/>
<dbReference type="Gene3D" id="2.40.70.10">
    <property type="entry name" value="Acid Proteases"/>
    <property type="match status" value="2"/>
</dbReference>
<keyword evidence="5 11" id="KW-0732">Signal</keyword>
<feature type="active site" evidence="10">
    <location>
        <position position="278"/>
    </location>
</feature>
<dbReference type="InterPro" id="IPR033121">
    <property type="entry name" value="PEPTIDASE_A1"/>
</dbReference>
<dbReference type="PRINTS" id="PR00792">
    <property type="entry name" value="PEPSIN"/>
</dbReference>
<feature type="active site" evidence="10">
    <location>
        <position position="89"/>
    </location>
</feature>
<dbReference type="GO" id="GO:0005576">
    <property type="term" value="C:extracellular region"/>
    <property type="evidence" value="ECO:0007669"/>
    <property type="project" value="UniProtKB-SubCell"/>
</dbReference>
<dbReference type="InterPro" id="IPR034164">
    <property type="entry name" value="Pepsin-like_dom"/>
</dbReference>
<accession>A0A914E4U5</accession>
<keyword evidence="13" id="KW-1185">Reference proteome</keyword>
<dbReference type="SUPFAM" id="SSF50630">
    <property type="entry name" value="Acid proteases"/>
    <property type="match status" value="1"/>
</dbReference>
<dbReference type="PANTHER" id="PTHR47966:SF45">
    <property type="entry name" value="PEPTIDASE A1 DOMAIN-CONTAINING PROTEIN"/>
    <property type="match status" value="1"/>
</dbReference>
<reference evidence="14" key="1">
    <citation type="submission" date="2022-11" db="UniProtKB">
        <authorList>
            <consortium name="WormBaseParasite"/>
        </authorList>
    </citation>
    <scope>IDENTIFICATION</scope>
</reference>
<comment type="subcellular location">
    <subcellularLocation>
        <location evidence="1">Secreted</location>
    </subcellularLocation>
</comment>
<organism evidence="13 14">
    <name type="scientific">Acrobeloides nanus</name>
    <dbReference type="NCBI Taxonomy" id="290746"/>
    <lineage>
        <taxon>Eukaryota</taxon>
        <taxon>Metazoa</taxon>
        <taxon>Ecdysozoa</taxon>
        <taxon>Nematoda</taxon>
        <taxon>Chromadorea</taxon>
        <taxon>Rhabditida</taxon>
        <taxon>Tylenchina</taxon>
        <taxon>Cephalobomorpha</taxon>
        <taxon>Cephaloboidea</taxon>
        <taxon>Cephalobidae</taxon>
        <taxon>Acrobeloides</taxon>
    </lineage>
</organism>
<evidence type="ECO:0000256" key="9">
    <source>
        <dbReference type="ARBA" id="ARBA00023180"/>
    </source>
</evidence>
<dbReference type="GO" id="GO:0004190">
    <property type="term" value="F:aspartic-type endopeptidase activity"/>
    <property type="evidence" value="ECO:0007669"/>
    <property type="project" value="UniProtKB-KW"/>
</dbReference>
<dbReference type="FunFam" id="2.40.70.10:FF:000058">
    <property type="entry name" value="ASpartyl Protease"/>
    <property type="match status" value="1"/>
</dbReference>
<comment type="similarity">
    <text evidence="2">Belongs to the peptidase A1 family.</text>
</comment>
<dbReference type="Proteomes" id="UP000887540">
    <property type="component" value="Unplaced"/>
</dbReference>
<dbReference type="CDD" id="cd05471">
    <property type="entry name" value="pepsin_like"/>
    <property type="match status" value="1"/>
</dbReference>
<evidence type="ECO:0000256" key="11">
    <source>
        <dbReference type="SAM" id="SignalP"/>
    </source>
</evidence>
<evidence type="ECO:0000256" key="8">
    <source>
        <dbReference type="ARBA" id="ARBA00023157"/>
    </source>
</evidence>
<evidence type="ECO:0000259" key="12">
    <source>
        <dbReference type="PROSITE" id="PS51767"/>
    </source>
</evidence>
<keyword evidence="6" id="KW-0064">Aspartyl protease</keyword>
<name>A0A914E4U5_9BILA</name>
<dbReference type="PANTHER" id="PTHR47966">
    <property type="entry name" value="BETA-SITE APP-CLEAVING ENZYME, ISOFORM A-RELATED"/>
    <property type="match status" value="1"/>
</dbReference>
<keyword evidence="8" id="KW-1015">Disulfide bond</keyword>
<evidence type="ECO:0000256" key="1">
    <source>
        <dbReference type="ARBA" id="ARBA00004613"/>
    </source>
</evidence>
<dbReference type="InterPro" id="IPR001461">
    <property type="entry name" value="Aspartic_peptidase_A1"/>
</dbReference>
<proteinExistence type="inferred from homology"/>
<evidence type="ECO:0000313" key="13">
    <source>
        <dbReference type="Proteomes" id="UP000887540"/>
    </source>
</evidence>
<evidence type="ECO:0000256" key="4">
    <source>
        <dbReference type="ARBA" id="ARBA00022670"/>
    </source>
</evidence>
<keyword evidence="7" id="KW-0378">Hydrolase</keyword>
<evidence type="ECO:0000256" key="5">
    <source>
        <dbReference type="ARBA" id="ARBA00022729"/>
    </source>
</evidence>
<evidence type="ECO:0000256" key="3">
    <source>
        <dbReference type="ARBA" id="ARBA00022525"/>
    </source>
</evidence>
<evidence type="ECO:0000313" key="14">
    <source>
        <dbReference type="WBParaSite" id="ACRNAN_scaffold5502.g25150.t1"/>
    </source>
</evidence>
<evidence type="ECO:0000256" key="10">
    <source>
        <dbReference type="PIRSR" id="PIRSR601461-1"/>
    </source>
</evidence>
<dbReference type="PROSITE" id="PS51767">
    <property type="entry name" value="PEPTIDASE_A1"/>
    <property type="match status" value="1"/>
</dbReference>
<dbReference type="GO" id="GO:0006508">
    <property type="term" value="P:proteolysis"/>
    <property type="evidence" value="ECO:0007669"/>
    <property type="project" value="UniProtKB-KW"/>
</dbReference>
<feature type="chain" id="PRO_5037435851" evidence="11">
    <location>
        <begin position="16"/>
        <end position="392"/>
    </location>
</feature>
<feature type="domain" description="Peptidase A1" evidence="12">
    <location>
        <begin position="71"/>
        <end position="387"/>
    </location>
</feature>
<feature type="signal peptide" evidence="11">
    <location>
        <begin position="1"/>
        <end position="15"/>
    </location>
</feature>
<evidence type="ECO:0000256" key="7">
    <source>
        <dbReference type="ARBA" id="ARBA00022801"/>
    </source>
</evidence>
<dbReference type="WBParaSite" id="ACRNAN_scaffold5502.g25150.t1">
    <property type="protein sequence ID" value="ACRNAN_scaffold5502.g25150.t1"/>
    <property type="gene ID" value="ACRNAN_scaffold5502.g25150"/>
</dbReference>
<dbReference type="InterPro" id="IPR021109">
    <property type="entry name" value="Peptidase_aspartic_dom_sf"/>
</dbReference>
<keyword evidence="4" id="KW-0645">Protease</keyword>
<keyword evidence="9" id="KW-0325">Glycoprotein</keyword>
<keyword evidence="3" id="KW-0964">Secreted</keyword>
<evidence type="ECO:0000256" key="2">
    <source>
        <dbReference type="ARBA" id="ARBA00007447"/>
    </source>
</evidence>
<protein>
    <submittedName>
        <fullName evidence="14">Peptidase A1 domain-containing protein</fullName>
    </submittedName>
</protein>
<dbReference type="Pfam" id="PF00026">
    <property type="entry name" value="Asp"/>
    <property type="match status" value="1"/>
</dbReference>
<dbReference type="GO" id="GO:0005764">
    <property type="term" value="C:lysosome"/>
    <property type="evidence" value="ECO:0007669"/>
    <property type="project" value="TreeGrafter"/>
</dbReference>
<evidence type="ECO:0000256" key="6">
    <source>
        <dbReference type="ARBA" id="ARBA00022750"/>
    </source>
</evidence>